<dbReference type="PROSITE" id="PS00788">
    <property type="entry name" value="CHORISMATE_SYNTHASE_2"/>
    <property type="match status" value="1"/>
</dbReference>
<feature type="binding site" evidence="11">
    <location>
        <begin position="255"/>
        <end position="256"/>
    </location>
    <ligand>
        <name>FMN</name>
        <dbReference type="ChEBI" id="CHEBI:58210"/>
    </ligand>
</feature>
<evidence type="ECO:0000256" key="8">
    <source>
        <dbReference type="ARBA" id="ARBA00022857"/>
    </source>
</evidence>
<dbReference type="RefSeq" id="WP_089322717.1">
    <property type="nucleotide sequence ID" value="NZ_FZOB01000003.1"/>
</dbReference>
<dbReference type="InterPro" id="IPR000453">
    <property type="entry name" value="Chorismate_synth"/>
</dbReference>
<dbReference type="EC" id="4.2.3.5" evidence="3 11"/>
<comment type="pathway">
    <text evidence="1 11">Metabolic intermediate biosynthesis; chorismate biosynthesis; chorismate from D-erythrose 4-phosphate and phosphoenolpyruvate: step 7/7.</text>
</comment>
<dbReference type="GO" id="GO:0009423">
    <property type="term" value="P:chorismate biosynthetic process"/>
    <property type="evidence" value="ECO:0007669"/>
    <property type="project" value="UniProtKB-UniRule"/>
</dbReference>
<dbReference type="PIRSF" id="PIRSF001456">
    <property type="entry name" value="Chorismate_synth"/>
    <property type="match status" value="1"/>
</dbReference>
<evidence type="ECO:0000256" key="3">
    <source>
        <dbReference type="ARBA" id="ARBA00013036"/>
    </source>
</evidence>
<accession>A0A238YKA4</accession>
<dbReference type="PANTHER" id="PTHR21085">
    <property type="entry name" value="CHORISMATE SYNTHASE"/>
    <property type="match status" value="1"/>
</dbReference>
<dbReference type="OrthoDB" id="9771806at2"/>
<evidence type="ECO:0000256" key="9">
    <source>
        <dbReference type="ARBA" id="ARBA00023141"/>
    </source>
</evidence>
<evidence type="ECO:0000313" key="13">
    <source>
        <dbReference type="Proteomes" id="UP000198405"/>
    </source>
</evidence>
<evidence type="ECO:0000256" key="1">
    <source>
        <dbReference type="ARBA" id="ARBA00005044"/>
    </source>
</evidence>
<comment type="subunit">
    <text evidence="11">Homotetramer.</text>
</comment>
<comment type="similarity">
    <text evidence="2 11">Belongs to the chorismate synthase family.</text>
</comment>
<feature type="binding site" evidence="11">
    <location>
        <position position="41"/>
    </location>
    <ligand>
        <name>NADP(+)</name>
        <dbReference type="ChEBI" id="CHEBI:58349"/>
    </ligand>
</feature>
<dbReference type="InterPro" id="IPR035904">
    <property type="entry name" value="Chorismate_synth_AroC_sf"/>
</dbReference>
<dbReference type="Proteomes" id="UP000198405">
    <property type="component" value="Unassembled WGS sequence"/>
</dbReference>
<proteinExistence type="inferred from homology"/>
<dbReference type="EMBL" id="FZOB01000003">
    <property type="protein sequence ID" value="SNR70849.1"/>
    <property type="molecule type" value="Genomic_DNA"/>
</dbReference>
<feature type="binding site" evidence="11">
    <location>
        <begin position="130"/>
        <end position="132"/>
    </location>
    <ligand>
        <name>FMN</name>
        <dbReference type="ChEBI" id="CHEBI:58210"/>
    </ligand>
</feature>
<gene>
    <name evidence="11" type="primary">aroC</name>
    <name evidence="12" type="ORF">SAMN06265340_103178</name>
</gene>
<evidence type="ECO:0000256" key="10">
    <source>
        <dbReference type="ARBA" id="ARBA00023239"/>
    </source>
</evidence>
<dbReference type="GO" id="GO:0010181">
    <property type="term" value="F:FMN binding"/>
    <property type="evidence" value="ECO:0007669"/>
    <property type="project" value="TreeGrafter"/>
</dbReference>
<dbReference type="GO" id="GO:0005829">
    <property type="term" value="C:cytosol"/>
    <property type="evidence" value="ECO:0007669"/>
    <property type="project" value="TreeGrafter"/>
</dbReference>
<dbReference type="NCBIfam" id="TIGR00033">
    <property type="entry name" value="aroC"/>
    <property type="match status" value="1"/>
</dbReference>
<dbReference type="GO" id="GO:0009073">
    <property type="term" value="P:aromatic amino acid family biosynthetic process"/>
    <property type="evidence" value="ECO:0007669"/>
    <property type="project" value="UniProtKB-KW"/>
</dbReference>
<comment type="function">
    <text evidence="11">Catalyzes the anti-1,4-elimination of the C-3 phosphate and the C-6 proR hydrogen from 5-enolpyruvylshikimate-3-phosphate (EPSP) to yield chorismate, which is the branch point compound that serves as the starting substrate for the three terminal pathways of aromatic amino acid biosynthesis. This reaction introduces a second double bond into the aromatic ring system.</text>
</comment>
<dbReference type="GO" id="GO:0008652">
    <property type="term" value="P:amino acid biosynthetic process"/>
    <property type="evidence" value="ECO:0007669"/>
    <property type="project" value="UniProtKB-KW"/>
</dbReference>
<protein>
    <recommendedName>
        <fullName evidence="3 11">Chorismate synthase</fullName>
        <shortName evidence="11">CS</shortName>
        <ecNumber evidence="3 11">4.2.3.5</ecNumber>
    </recommendedName>
    <alternativeName>
        <fullName evidence="11">5-enolpyruvylshikimate-3-phosphate phospholyase</fullName>
    </alternativeName>
</protein>
<dbReference type="CDD" id="cd07304">
    <property type="entry name" value="Chorismate_synthase"/>
    <property type="match status" value="1"/>
</dbReference>
<dbReference type="Gene3D" id="3.60.150.10">
    <property type="entry name" value="Chorismate synthase AroC"/>
    <property type="match status" value="1"/>
</dbReference>
<evidence type="ECO:0000256" key="5">
    <source>
        <dbReference type="ARBA" id="ARBA00022630"/>
    </source>
</evidence>
<dbReference type="FunFam" id="3.60.150.10:FF:000002">
    <property type="entry name" value="Chorismate synthase"/>
    <property type="match status" value="1"/>
</dbReference>
<evidence type="ECO:0000256" key="11">
    <source>
        <dbReference type="HAMAP-Rule" id="MF_00300"/>
    </source>
</evidence>
<evidence type="ECO:0000256" key="6">
    <source>
        <dbReference type="ARBA" id="ARBA00022643"/>
    </source>
</evidence>
<dbReference type="SUPFAM" id="SSF103263">
    <property type="entry name" value="Chorismate synthase, AroC"/>
    <property type="match status" value="1"/>
</dbReference>
<keyword evidence="8 11" id="KW-0521">NADP</keyword>
<comment type="catalytic activity">
    <reaction evidence="11">
        <text>5-O-(1-carboxyvinyl)-3-phosphoshikimate = chorismate + phosphate</text>
        <dbReference type="Rhea" id="RHEA:21020"/>
        <dbReference type="ChEBI" id="CHEBI:29748"/>
        <dbReference type="ChEBI" id="CHEBI:43474"/>
        <dbReference type="ChEBI" id="CHEBI:57701"/>
        <dbReference type="EC" id="4.2.3.5"/>
    </reaction>
</comment>
<dbReference type="UniPathway" id="UPA00053">
    <property type="reaction ID" value="UER00090"/>
</dbReference>
<keyword evidence="7 11" id="KW-0274">FAD</keyword>
<evidence type="ECO:0000256" key="2">
    <source>
        <dbReference type="ARBA" id="ARBA00008014"/>
    </source>
</evidence>
<feature type="binding site" evidence="11">
    <location>
        <position position="341"/>
    </location>
    <ligand>
        <name>FMN</name>
        <dbReference type="ChEBI" id="CHEBI:58210"/>
    </ligand>
</feature>
<evidence type="ECO:0000256" key="4">
    <source>
        <dbReference type="ARBA" id="ARBA00022605"/>
    </source>
</evidence>
<dbReference type="HAMAP" id="MF_00300">
    <property type="entry name" value="Chorismate_synth"/>
    <property type="match status" value="1"/>
</dbReference>
<feature type="binding site" evidence="11">
    <location>
        <position position="300"/>
    </location>
    <ligand>
        <name>FMN</name>
        <dbReference type="ChEBI" id="CHEBI:58210"/>
    </ligand>
</feature>
<dbReference type="AlphaFoldDB" id="A0A238YKA4"/>
<dbReference type="InterPro" id="IPR020541">
    <property type="entry name" value="Chorismate_synthase_CS"/>
</dbReference>
<feature type="binding site" evidence="11">
    <location>
        <begin position="315"/>
        <end position="319"/>
    </location>
    <ligand>
        <name>FMN</name>
        <dbReference type="ChEBI" id="CHEBI:58210"/>
    </ligand>
</feature>
<dbReference type="Pfam" id="PF01264">
    <property type="entry name" value="Chorismate_synt"/>
    <property type="match status" value="1"/>
</dbReference>
<name>A0A238YKA4_9BACT</name>
<comment type="cofactor">
    <cofactor evidence="11">
        <name>FMNH2</name>
        <dbReference type="ChEBI" id="CHEBI:57618"/>
    </cofactor>
    <text evidence="11">Reduced FMN (FMNH(2)).</text>
</comment>
<keyword evidence="9 11" id="KW-0057">Aromatic amino acid biosynthesis</keyword>
<keyword evidence="6 11" id="KW-0288">FMN</keyword>
<reference evidence="13" key="1">
    <citation type="submission" date="2017-06" db="EMBL/GenBank/DDBJ databases">
        <authorList>
            <person name="Varghese N."/>
            <person name="Submissions S."/>
        </authorList>
    </citation>
    <scope>NUCLEOTIDE SEQUENCE [LARGE SCALE GENOMIC DNA]</scope>
    <source>
        <strain evidence="13">DSM 15668</strain>
    </source>
</reference>
<evidence type="ECO:0000256" key="7">
    <source>
        <dbReference type="ARBA" id="ARBA00022827"/>
    </source>
</evidence>
<keyword evidence="4 11" id="KW-0028">Amino-acid biosynthesis</keyword>
<keyword evidence="10 11" id="KW-0456">Lyase</keyword>
<evidence type="ECO:0000313" key="12">
    <source>
        <dbReference type="EMBL" id="SNR70849.1"/>
    </source>
</evidence>
<feature type="binding site" evidence="11">
    <location>
        <position position="47"/>
    </location>
    <ligand>
        <name>NADP(+)</name>
        <dbReference type="ChEBI" id="CHEBI:58349"/>
    </ligand>
</feature>
<dbReference type="NCBIfam" id="NF003793">
    <property type="entry name" value="PRK05382.1"/>
    <property type="match status" value="1"/>
</dbReference>
<organism evidence="12 13">
    <name type="scientific">Desulfurobacterium atlanticum</name>
    <dbReference type="NCBI Taxonomy" id="240169"/>
    <lineage>
        <taxon>Bacteria</taxon>
        <taxon>Pseudomonadati</taxon>
        <taxon>Aquificota</taxon>
        <taxon>Aquificia</taxon>
        <taxon>Desulfurobacteriales</taxon>
        <taxon>Desulfurobacteriaceae</taxon>
        <taxon>Desulfurobacterium</taxon>
    </lineage>
</organism>
<keyword evidence="13" id="KW-1185">Reference proteome</keyword>
<dbReference type="PANTHER" id="PTHR21085:SF0">
    <property type="entry name" value="CHORISMATE SYNTHASE"/>
    <property type="match status" value="1"/>
</dbReference>
<sequence>MALKFYTAGESHGKGIFAFLDGIPANFPVDVDFINEELRRRQGGYGRGGRMKIEKDRVEFLSGVRLGKTLGSPVLMAVWNRDYENWEDIMKPEEGILPDDRKVKRPRPGHADLTGYLKYSFDDVRNVLERSSARETAGRVAAGALCKDVLRHLGIEIGSYVTAIGEFTVSKELYGNIELLERFKNAESSEVRIPVKDAALEEEIKSYIDRMREKGESLGGVFEVFALNVPVGLGSHVQWDRRLDGKIAKAMMSIQAIKGVEIGMGFESAVTPGSKVHDEIFYDKEKGFYRETNRAGGLEGGMTNGEPVIVRCAMKPIPTLYKPLRSVDLETLKPFEASIERSDICAVPAASVVAEAMLAITLLGEILETFPADDFTFLKQILDFYRERLRR</sequence>
<keyword evidence="5 11" id="KW-0285">Flavoprotein</keyword>
<dbReference type="GO" id="GO:0004107">
    <property type="term" value="F:chorismate synthase activity"/>
    <property type="evidence" value="ECO:0007669"/>
    <property type="project" value="UniProtKB-UniRule"/>
</dbReference>